<sequence length="79" mass="8945">MSSQPSTSIGYQQHFFFNPLRHSNMNSIAFFNEVEPSNTKNIPAKFYGVIMRFVGIINSLNYSIATNPIISAVFQPIMQ</sequence>
<dbReference type="Proteomes" id="UP000324800">
    <property type="component" value="Unassembled WGS sequence"/>
</dbReference>
<comment type="caution">
    <text evidence="1">The sequence shown here is derived from an EMBL/GenBank/DDBJ whole genome shotgun (WGS) entry which is preliminary data.</text>
</comment>
<feature type="non-terminal residue" evidence="1">
    <location>
        <position position="79"/>
    </location>
</feature>
<proteinExistence type="predicted"/>
<reference evidence="1 2" key="1">
    <citation type="submission" date="2019-03" db="EMBL/GenBank/DDBJ databases">
        <title>Single cell metagenomics reveals metabolic interactions within the superorganism composed of flagellate Streblomastix strix and complex community of Bacteroidetes bacteria on its surface.</title>
        <authorList>
            <person name="Treitli S.C."/>
            <person name="Kolisko M."/>
            <person name="Husnik F."/>
            <person name="Keeling P."/>
            <person name="Hampl V."/>
        </authorList>
    </citation>
    <scope>NUCLEOTIDE SEQUENCE [LARGE SCALE GENOMIC DNA]</scope>
    <source>
        <strain evidence="1">ST1C</strain>
    </source>
</reference>
<dbReference type="EMBL" id="SNRW01023596">
    <property type="protein sequence ID" value="KAA6362889.1"/>
    <property type="molecule type" value="Genomic_DNA"/>
</dbReference>
<protein>
    <submittedName>
        <fullName evidence="1">Uncharacterized protein</fullName>
    </submittedName>
</protein>
<accession>A0A5J4TYB0</accession>
<organism evidence="1 2">
    <name type="scientific">Streblomastix strix</name>
    <dbReference type="NCBI Taxonomy" id="222440"/>
    <lineage>
        <taxon>Eukaryota</taxon>
        <taxon>Metamonada</taxon>
        <taxon>Preaxostyla</taxon>
        <taxon>Oxymonadida</taxon>
        <taxon>Streblomastigidae</taxon>
        <taxon>Streblomastix</taxon>
    </lineage>
</organism>
<name>A0A5J4TYB0_9EUKA</name>
<dbReference type="AlphaFoldDB" id="A0A5J4TYB0"/>
<gene>
    <name evidence="1" type="ORF">EZS28_041583</name>
</gene>
<evidence type="ECO:0000313" key="2">
    <source>
        <dbReference type="Proteomes" id="UP000324800"/>
    </source>
</evidence>
<evidence type="ECO:0000313" key="1">
    <source>
        <dbReference type="EMBL" id="KAA6362889.1"/>
    </source>
</evidence>